<keyword evidence="9 10" id="KW-0472">Membrane</keyword>
<evidence type="ECO:0000256" key="2">
    <source>
        <dbReference type="ARBA" id="ARBA00006555"/>
    </source>
</evidence>
<dbReference type="InterPro" id="IPR051045">
    <property type="entry name" value="TonB-dependent_transducer"/>
</dbReference>
<dbReference type="GO" id="GO:0030288">
    <property type="term" value="C:outer membrane-bounded periplasmic space"/>
    <property type="evidence" value="ECO:0007669"/>
    <property type="project" value="InterPro"/>
</dbReference>
<evidence type="ECO:0000259" key="11">
    <source>
        <dbReference type="PROSITE" id="PS52015"/>
    </source>
</evidence>
<dbReference type="AlphaFoldDB" id="A0A1R3SU14"/>
<dbReference type="PANTHER" id="PTHR33446">
    <property type="entry name" value="PROTEIN TONB-RELATED"/>
    <property type="match status" value="1"/>
</dbReference>
<dbReference type="InterPro" id="IPR006260">
    <property type="entry name" value="TonB/TolA_C"/>
</dbReference>
<keyword evidence="3" id="KW-0813">Transport</keyword>
<dbReference type="NCBIfam" id="TIGR01352">
    <property type="entry name" value="tonB_Cterm"/>
    <property type="match status" value="1"/>
</dbReference>
<comment type="similarity">
    <text evidence="2">Belongs to the TonB family.</text>
</comment>
<evidence type="ECO:0000313" key="13">
    <source>
        <dbReference type="Proteomes" id="UP000187464"/>
    </source>
</evidence>
<keyword evidence="5" id="KW-0997">Cell inner membrane</keyword>
<evidence type="ECO:0000256" key="8">
    <source>
        <dbReference type="ARBA" id="ARBA00022989"/>
    </source>
</evidence>
<evidence type="ECO:0000256" key="3">
    <source>
        <dbReference type="ARBA" id="ARBA00022448"/>
    </source>
</evidence>
<name>A0A1R3SU14_9BACT</name>
<evidence type="ECO:0000256" key="7">
    <source>
        <dbReference type="ARBA" id="ARBA00022927"/>
    </source>
</evidence>
<dbReference type="Gene3D" id="3.30.1150.10">
    <property type="match status" value="1"/>
</dbReference>
<reference evidence="12 13" key="1">
    <citation type="submission" date="2016-08" db="EMBL/GenBank/DDBJ databases">
        <authorList>
            <person name="Seilhamer J.J."/>
        </authorList>
    </citation>
    <scope>NUCLEOTIDE SEQUENCE [LARGE SCALE GENOMIC DNA]</scope>
    <source>
        <strain evidence="12">M3/6</strain>
    </source>
</reference>
<dbReference type="FunFam" id="3.30.1150.10:FF:000002">
    <property type="entry name" value="Energy transducer TonB"/>
    <property type="match status" value="1"/>
</dbReference>
<evidence type="ECO:0000256" key="4">
    <source>
        <dbReference type="ARBA" id="ARBA00022475"/>
    </source>
</evidence>
<organism evidence="12 13">
    <name type="scientific">Proteiniphilum saccharofermentans</name>
    <dbReference type="NCBI Taxonomy" id="1642647"/>
    <lineage>
        <taxon>Bacteria</taxon>
        <taxon>Pseudomonadati</taxon>
        <taxon>Bacteroidota</taxon>
        <taxon>Bacteroidia</taxon>
        <taxon>Bacteroidales</taxon>
        <taxon>Dysgonomonadaceae</taxon>
        <taxon>Proteiniphilum</taxon>
    </lineage>
</organism>
<evidence type="ECO:0000256" key="6">
    <source>
        <dbReference type="ARBA" id="ARBA00022692"/>
    </source>
</evidence>
<dbReference type="GO" id="GO:0055085">
    <property type="term" value="P:transmembrane transport"/>
    <property type="evidence" value="ECO:0007669"/>
    <property type="project" value="InterPro"/>
</dbReference>
<comment type="subcellular location">
    <subcellularLocation>
        <location evidence="1">Cell inner membrane</location>
        <topology evidence="1">Single-pass membrane protein</topology>
        <orientation evidence="1">Periplasmic side</orientation>
    </subcellularLocation>
</comment>
<gene>
    <name evidence="12" type="ORF">PSM36_0987</name>
</gene>
<dbReference type="RefSeq" id="WP_019537770.1">
    <property type="nucleotide sequence ID" value="NZ_LT605205.1"/>
</dbReference>
<evidence type="ECO:0000256" key="9">
    <source>
        <dbReference type="ARBA" id="ARBA00023136"/>
    </source>
</evidence>
<keyword evidence="6 10" id="KW-0812">Transmembrane</keyword>
<feature type="domain" description="TonB C-terminal" evidence="11">
    <location>
        <begin position="187"/>
        <end position="278"/>
    </location>
</feature>
<dbReference type="PANTHER" id="PTHR33446:SF2">
    <property type="entry name" value="PROTEIN TONB"/>
    <property type="match status" value="1"/>
</dbReference>
<proteinExistence type="inferred from homology"/>
<keyword evidence="4" id="KW-1003">Cell membrane</keyword>
<evidence type="ECO:0000256" key="10">
    <source>
        <dbReference type="SAM" id="Phobius"/>
    </source>
</evidence>
<dbReference type="GO" id="GO:0015031">
    <property type="term" value="P:protein transport"/>
    <property type="evidence" value="ECO:0007669"/>
    <property type="project" value="UniProtKB-KW"/>
</dbReference>
<dbReference type="KEGG" id="psac:PSM36_0987"/>
<protein>
    <submittedName>
        <fullName evidence="12">TonB family protein</fullName>
    </submittedName>
</protein>
<dbReference type="GO" id="GO:0015891">
    <property type="term" value="P:siderophore transport"/>
    <property type="evidence" value="ECO:0007669"/>
    <property type="project" value="InterPro"/>
</dbReference>
<dbReference type="PROSITE" id="PS52015">
    <property type="entry name" value="TONB_CTD"/>
    <property type="match status" value="1"/>
</dbReference>
<dbReference type="SUPFAM" id="SSF74653">
    <property type="entry name" value="TolA/TonB C-terminal domain"/>
    <property type="match status" value="1"/>
</dbReference>
<keyword evidence="13" id="KW-1185">Reference proteome</keyword>
<evidence type="ECO:0000256" key="1">
    <source>
        <dbReference type="ARBA" id="ARBA00004383"/>
    </source>
</evidence>
<accession>A0A1R3SU14</accession>
<keyword evidence="7" id="KW-0653">Protein transport</keyword>
<evidence type="ECO:0000256" key="5">
    <source>
        <dbReference type="ARBA" id="ARBA00022519"/>
    </source>
</evidence>
<sequence length="278" mass="31283">MDKFINLNSQEWCDLVFEGRNKRYGAYRLRQTSSKRYAYAFFVVLVITAIVAMLPRLYGVVEDLTKKDLGPMEETVELSVLPIEEQVPEESIIKQEDAPPPPPMKSTIQFVPPVIAKDEEVTDNDFMKTQEELKSSTLQISIADVMGTDEQHGIDISDLRQTKVVVEEKIQDDKPLEFAEQAPSFPGGLEALSKFLSENIRYPVMAQENGIQGKVIVKFVVSKTGDISNIQIFRGVDTSLDSEAVRVVQAMPKWIPGKQKGKAVAVYFTLPVEFRLHS</sequence>
<keyword evidence="8 10" id="KW-1133">Transmembrane helix</keyword>
<dbReference type="Proteomes" id="UP000187464">
    <property type="component" value="Chromosome I"/>
</dbReference>
<dbReference type="STRING" id="1642647.PSM36_0987"/>
<dbReference type="Pfam" id="PF03544">
    <property type="entry name" value="TonB_C"/>
    <property type="match status" value="1"/>
</dbReference>
<dbReference type="PRINTS" id="PR01374">
    <property type="entry name" value="TONBPROTEIN"/>
</dbReference>
<dbReference type="InterPro" id="IPR037682">
    <property type="entry name" value="TonB_C"/>
</dbReference>
<feature type="transmembrane region" description="Helical" evidence="10">
    <location>
        <begin position="37"/>
        <end position="58"/>
    </location>
</feature>
<dbReference type="InterPro" id="IPR003538">
    <property type="entry name" value="TonB"/>
</dbReference>
<dbReference type="GO" id="GO:0031992">
    <property type="term" value="F:energy transducer activity"/>
    <property type="evidence" value="ECO:0007669"/>
    <property type="project" value="InterPro"/>
</dbReference>
<dbReference type="GO" id="GO:0098797">
    <property type="term" value="C:plasma membrane protein complex"/>
    <property type="evidence" value="ECO:0007669"/>
    <property type="project" value="TreeGrafter"/>
</dbReference>
<dbReference type="EMBL" id="LT605205">
    <property type="protein sequence ID" value="SCD19813.1"/>
    <property type="molecule type" value="Genomic_DNA"/>
</dbReference>
<evidence type="ECO:0000313" key="12">
    <source>
        <dbReference type="EMBL" id="SCD19813.1"/>
    </source>
</evidence>